<comment type="caution">
    <text evidence="1">The sequence shown here is derived from an EMBL/GenBank/DDBJ whole genome shotgun (WGS) entry which is preliminary data.</text>
</comment>
<evidence type="ECO:0008006" key="3">
    <source>
        <dbReference type="Google" id="ProtNLM"/>
    </source>
</evidence>
<gene>
    <name evidence="1" type="ORF">BJX63DRAFT_427443</name>
</gene>
<accession>A0ABR4I2V5</accession>
<proteinExistence type="predicted"/>
<sequence length="117" mass="14099">MEPFHGVSIQMNAYLDPKDLPQFWELFEPVFKKVIAEPHCTFFEVYQSPEEPGTISWVENWSKPKEWLLEHQVNKPYYAEYREIMTPKFLKPLEIKVWDKVGPKFTYFQRENGGLRE</sequence>
<dbReference type="SUPFAM" id="SSF54909">
    <property type="entry name" value="Dimeric alpha+beta barrel"/>
    <property type="match status" value="1"/>
</dbReference>
<reference evidence="1 2" key="1">
    <citation type="submission" date="2024-07" db="EMBL/GenBank/DDBJ databases">
        <title>Section-level genome sequencing and comparative genomics of Aspergillus sections Usti and Cavernicolus.</title>
        <authorList>
            <consortium name="Lawrence Berkeley National Laboratory"/>
            <person name="Nybo J.L."/>
            <person name="Vesth T.C."/>
            <person name="Theobald S."/>
            <person name="Frisvad J.C."/>
            <person name="Larsen T.O."/>
            <person name="Kjaerboelling I."/>
            <person name="Rothschild-Mancinelli K."/>
            <person name="Lyhne E.K."/>
            <person name="Kogle M.E."/>
            <person name="Barry K."/>
            <person name="Clum A."/>
            <person name="Na H."/>
            <person name="Ledsgaard L."/>
            <person name="Lin J."/>
            <person name="Lipzen A."/>
            <person name="Kuo A."/>
            <person name="Riley R."/>
            <person name="Mondo S."/>
            <person name="Labutti K."/>
            <person name="Haridas S."/>
            <person name="Pangalinan J."/>
            <person name="Salamov A.A."/>
            <person name="Simmons B.A."/>
            <person name="Magnuson J.K."/>
            <person name="Chen J."/>
            <person name="Drula E."/>
            <person name="Henrissat B."/>
            <person name="Wiebenga A."/>
            <person name="Lubbers R.J."/>
            <person name="Gomes A.C."/>
            <person name="Makela M.R."/>
            <person name="Stajich J."/>
            <person name="Grigoriev I.V."/>
            <person name="Mortensen U.H."/>
            <person name="De Vries R.P."/>
            <person name="Baker S.E."/>
            <person name="Andersen M.R."/>
        </authorList>
    </citation>
    <scope>NUCLEOTIDE SEQUENCE [LARGE SCALE GENOMIC DNA]</scope>
    <source>
        <strain evidence="1 2">CBS 588.65</strain>
    </source>
</reference>
<evidence type="ECO:0000313" key="1">
    <source>
        <dbReference type="EMBL" id="KAL2822098.1"/>
    </source>
</evidence>
<name>A0ABR4I2V5_9EURO</name>
<dbReference type="Proteomes" id="UP001610334">
    <property type="component" value="Unassembled WGS sequence"/>
</dbReference>
<dbReference type="InterPro" id="IPR011008">
    <property type="entry name" value="Dimeric_a/b-barrel"/>
</dbReference>
<dbReference type="EMBL" id="JBFXLT010000003">
    <property type="protein sequence ID" value="KAL2822098.1"/>
    <property type="molecule type" value="Genomic_DNA"/>
</dbReference>
<keyword evidence="2" id="KW-1185">Reference proteome</keyword>
<protein>
    <recommendedName>
        <fullName evidence="3">ABM domain-containing protein</fullName>
    </recommendedName>
</protein>
<dbReference type="Gene3D" id="3.30.70.100">
    <property type="match status" value="1"/>
</dbReference>
<organism evidence="1 2">
    <name type="scientific">Aspergillus granulosus</name>
    <dbReference type="NCBI Taxonomy" id="176169"/>
    <lineage>
        <taxon>Eukaryota</taxon>
        <taxon>Fungi</taxon>
        <taxon>Dikarya</taxon>
        <taxon>Ascomycota</taxon>
        <taxon>Pezizomycotina</taxon>
        <taxon>Eurotiomycetes</taxon>
        <taxon>Eurotiomycetidae</taxon>
        <taxon>Eurotiales</taxon>
        <taxon>Aspergillaceae</taxon>
        <taxon>Aspergillus</taxon>
        <taxon>Aspergillus subgen. Nidulantes</taxon>
    </lineage>
</organism>
<evidence type="ECO:0000313" key="2">
    <source>
        <dbReference type="Proteomes" id="UP001610334"/>
    </source>
</evidence>